<evidence type="ECO:0000313" key="2">
    <source>
        <dbReference type="EMBL" id="PNI94349.1"/>
    </source>
</evidence>
<dbReference type="PANTHER" id="PTHR16520:SF3">
    <property type="entry name" value="KINETOCHORE SCAFFOLD 1"/>
    <property type="match status" value="1"/>
</dbReference>
<dbReference type="Proteomes" id="UP000236370">
    <property type="component" value="Unassembled WGS sequence"/>
</dbReference>
<dbReference type="GO" id="GO:0034501">
    <property type="term" value="P:protein localization to kinetochore"/>
    <property type="evidence" value="ECO:0007669"/>
    <property type="project" value="InterPro"/>
</dbReference>
<sequence length="80" mass="9305">MDGVFSEANEENDNIERPVRRRHSSILKPPRSPLQDLRGPHLDTETPTEQSPRQFYCKHTTYSRRPDVKSICLPTQDTDL</sequence>
<name>A0A2J8QDK3_PANTR</name>
<reference evidence="2 3" key="1">
    <citation type="submission" date="2017-12" db="EMBL/GenBank/DDBJ databases">
        <title>High-resolution comparative analysis of great ape genomes.</title>
        <authorList>
            <person name="Pollen A."/>
            <person name="Hastie A."/>
            <person name="Hormozdiari F."/>
            <person name="Dougherty M."/>
            <person name="Liu R."/>
            <person name="Chaisson M."/>
            <person name="Hoppe E."/>
            <person name="Hill C."/>
            <person name="Pang A."/>
            <person name="Hillier L."/>
            <person name="Baker C."/>
            <person name="Armstrong J."/>
            <person name="Shendure J."/>
            <person name="Paten B."/>
            <person name="Wilson R."/>
            <person name="Chao H."/>
            <person name="Schneider V."/>
            <person name="Ventura M."/>
            <person name="Kronenberg Z."/>
            <person name="Murali S."/>
            <person name="Gordon D."/>
            <person name="Cantsilieris S."/>
            <person name="Munson K."/>
            <person name="Nelson B."/>
            <person name="Raja A."/>
            <person name="Underwood J."/>
            <person name="Diekhans M."/>
            <person name="Fiddes I."/>
            <person name="Haussler D."/>
            <person name="Eichler E."/>
        </authorList>
    </citation>
    <scope>NUCLEOTIDE SEQUENCE [LARGE SCALE GENOMIC DNA]</scope>
    <source>
        <strain evidence="2">Yerkes chimp pedigree #C0471</strain>
    </source>
</reference>
<comment type="caution">
    <text evidence="2">The sequence shown here is derived from an EMBL/GenBank/DDBJ whole genome shotgun (WGS) entry which is preliminary data.</text>
</comment>
<gene>
    <name evidence="2" type="ORF">CK820_G0033498</name>
</gene>
<feature type="region of interest" description="Disordered" evidence="1">
    <location>
        <begin position="1"/>
        <end position="54"/>
    </location>
</feature>
<dbReference type="PANTHER" id="PTHR16520">
    <property type="entry name" value="KINETOCHORE SCAFFOLD 1"/>
    <property type="match status" value="1"/>
</dbReference>
<dbReference type="AlphaFoldDB" id="A0A2J8QDK3"/>
<protein>
    <submittedName>
        <fullName evidence="2">KNL1 isoform 6</fullName>
    </submittedName>
</protein>
<dbReference type="EMBL" id="NBAG03000046">
    <property type="protein sequence ID" value="PNI94349.1"/>
    <property type="molecule type" value="Genomic_DNA"/>
</dbReference>
<accession>A0A2J8QDK3</accession>
<evidence type="ECO:0000256" key="1">
    <source>
        <dbReference type="SAM" id="MobiDB-lite"/>
    </source>
</evidence>
<dbReference type="GO" id="GO:0008608">
    <property type="term" value="P:attachment of spindle microtubules to kinetochore"/>
    <property type="evidence" value="ECO:0007669"/>
    <property type="project" value="InterPro"/>
</dbReference>
<proteinExistence type="predicted"/>
<evidence type="ECO:0000313" key="3">
    <source>
        <dbReference type="Proteomes" id="UP000236370"/>
    </source>
</evidence>
<dbReference type="InterPro" id="IPR037388">
    <property type="entry name" value="Blinkin"/>
</dbReference>
<organism evidence="2 3">
    <name type="scientific">Pan troglodytes</name>
    <name type="common">Chimpanzee</name>
    <dbReference type="NCBI Taxonomy" id="9598"/>
    <lineage>
        <taxon>Eukaryota</taxon>
        <taxon>Metazoa</taxon>
        <taxon>Chordata</taxon>
        <taxon>Craniata</taxon>
        <taxon>Vertebrata</taxon>
        <taxon>Euteleostomi</taxon>
        <taxon>Mammalia</taxon>
        <taxon>Eutheria</taxon>
        <taxon>Euarchontoglires</taxon>
        <taxon>Primates</taxon>
        <taxon>Haplorrhini</taxon>
        <taxon>Catarrhini</taxon>
        <taxon>Hominidae</taxon>
        <taxon>Pan</taxon>
    </lineage>
</organism>